<dbReference type="RefSeq" id="XP_004031266.1">
    <property type="nucleotide sequence ID" value="XM_004031218.1"/>
</dbReference>
<dbReference type="GO" id="GO:0006895">
    <property type="term" value="P:Golgi to endosome transport"/>
    <property type="evidence" value="ECO:0007669"/>
    <property type="project" value="InterPro"/>
</dbReference>
<dbReference type="OrthoDB" id="312629at2759"/>
<dbReference type="InterPro" id="IPR007249">
    <property type="entry name" value="DOP1_N"/>
</dbReference>
<dbReference type="OMA" id="RVARWEY"/>
<dbReference type="eggNOG" id="KOG3613">
    <property type="taxonomic scope" value="Eukaryota"/>
</dbReference>
<keyword evidence="6" id="KW-1185">Reference proteome</keyword>
<dbReference type="InParanoid" id="G0QXN0"/>
<reference evidence="5 6" key="1">
    <citation type="submission" date="2011-07" db="EMBL/GenBank/DDBJ databases">
        <authorList>
            <person name="Coyne R."/>
            <person name="Brami D."/>
            <person name="Johnson J."/>
            <person name="Hostetler J."/>
            <person name="Hannick L."/>
            <person name="Clark T."/>
            <person name="Cassidy-Hanley D."/>
            <person name="Inman J."/>
        </authorList>
    </citation>
    <scope>NUCLEOTIDE SEQUENCE [LARGE SCALE GENOMIC DNA]</scope>
    <source>
        <strain evidence="5 6">G5</strain>
    </source>
</reference>
<dbReference type="InterPro" id="IPR040314">
    <property type="entry name" value="DOP1"/>
</dbReference>
<evidence type="ECO:0000256" key="2">
    <source>
        <dbReference type="ARBA" id="ARBA00022927"/>
    </source>
</evidence>
<dbReference type="PANTHER" id="PTHR14042:SF24">
    <property type="entry name" value="PROTEIN DOPEY-1 HOMOLOG"/>
    <property type="match status" value="1"/>
</dbReference>
<organism evidence="5 6">
    <name type="scientific">Ichthyophthirius multifiliis</name>
    <name type="common">White spot disease agent</name>
    <name type="synonym">Ich</name>
    <dbReference type="NCBI Taxonomy" id="5932"/>
    <lineage>
        <taxon>Eukaryota</taxon>
        <taxon>Sar</taxon>
        <taxon>Alveolata</taxon>
        <taxon>Ciliophora</taxon>
        <taxon>Intramacronucleata</taxon>
        <taxon>Oligohymenophorea</taxon>
        <taxon>Hymenostomatida</taxon>
        <taxon>Ophryoglenina</taxon>
        <taxon>Ichthyophthirius</taxon>
    </lineage>
</organism>
<gene>
    <name evidence="5" type="ORF">IMG5_144050</name>
</gene>
<dbReference type="GO" id="GO:0005768">
    <property type="term" value="C:endosome"/>
    <property type="evidence" value="ECO:0007669"/>
    <property type="project" value="TreeGrafter"/>
</dbReference>
<dbReference type="GeneID" id="14906139"/>
<accession>G0QXN0</accession>
<keyword evidence="1" id="KW-0813">Transport</keyword>
<dbReference type="STRING" id="857967.G0QXN0"/>
<proteinExistence type="inferred from homology"/>
<comment type="similarity">
    <text evidence="3">Belongs to the DOP1 family.</text>
</comment>
<evidence type="ECO:0000256" key="3">
    <source>
        <dbReference type="ARBA" id="ARBA00046326"/>
    </source>
</evidence>
<keyword evidence="2" id="KW-0653">Protein transport</keyword>
<dbReference type="GO" id="GO:0015031">
    <property type="term" value="P:protein transport"/>
    <property type="evidence" value="ECO:0007669"/>
    <property type="project" value="UniProtKB-KW"/>
</dbReference>
<dbReference type="EMBL" id="GL984081">
    <property type="protein sequence ID" value="EGR30030.1"/>
    <property type="molecule type" value="Genomic_DNA"/>
</dbReference>
<dbReference type="AlphaFoldDB" id="G0QXN0"/>
<dbReference type="Proteomes" id="UP000008983">
    <property type="component" value="Unassembled WGS sequence"/>
</dbReference>
<evidence type="ECO:0000259" key="4">
    <source>
        <dbReference type="Pfam" id="PF04118"/>
    </source>
</evidence>
<dbReference type="GO" id="GO:0005829">
    <property type="term" value="C:cytosol"/>
    <property type="evidence" value="ECO:0007669"/>
    <property type="project" value="GOC"/>
</dbReference>
<dbReference type="Pfam" id="PF04118">
    <property type="entry name" value="Dopey_N"/>
    <property type="match status" value="1"/>
</dbReference>
<evidence type="ECO:0000313" key="6">
    <source>
        <dbReference type="Proteomes" id="UP000008983"/>
    </source>
</evidence>
<evidence type="ECO:0000256" key="1">
    <source>
        <dbReference type="ARBA" id="ARBA00022448"/>
    </source>
</evidence>
<name>G0QXN0_ICHMU</name>
<sequence>MEKNQKLIPLTSQLNKQFCHLFSLFEKNKTWTDIEKWLFKIEKALKDYPSPFITDKITLYKRLAQCLNKELPQSVHLASLRVYQQIFKNIKNNCQGLLSDYKAVFCKDLGLFSIGLFPYCKYSGNNIEFFINLIREFYLPVQKELVQCGRGLISCFLMAIKGKKGKEKDQLEKVLFDIKMVIGRRQSFLLGFCG</sequence>
<protein>
    <submittedName>
        <fullName evidence="5">N-terminal domain protein</fullName>
    </submittedName>
</protein>
<evidence type="ECO:0000313" key="5">
    <source>
        <dbReference type="EMBL" id="EGR30030.1"/>
    </source>
</evidence>
<dbReference type="GO" id="GO:0005802">
    <property type="term" value="C:trans-Golgi network"/>
    <property type="evidence" value="ECO:0007669"/>
    <property type="project" value="TreeGrafter"/>
</dbReference>
<feature type="domain" description="DOP1 N-terminal" evidence="4">
    <location>
        <begin position="13"/>
        <end position="188"/>
    </location>
</feature>
<dbReference type="PANTHER" id="PTHR14042">
    <property type="entry name" value="DOPEY-RELATED"/>
    <property type="match status" value="1"/>
</dbReference>